<dbReference type="eggNOG" id="ENOG5032AIQ">
    <property type="taxonomic scope" value="Bacteria"/>
</dbReference>
<dbReference type="OrthoDB" id="3830785at2"/>
<evidence type="ECO:0000313" key="3">
    <source>
        <dbReference type="EMBL" id="ADB32123.1"/>
    </source>
</evidence>
<feature type="compositionally biased region" description="Basic and acidic residues" evidence="1">
    <location>
        <begin position="137"/>
        <end position="151"/>
    </location>
</feature>
<feature type="transmembrane region" description="Helical" evidence="2">
    <location>
        <begin position="50"/>
        <end position="67"/>
    </location>
</feature>
<dbReference type="EMBL" id="CP001736">
    <property type="protein sequence ID" value="ADB32123.1"/>
    <property type="molecule type" value="Genomic_DNA"/>
</dbReference>
<sequence>MSTLSRWVPRLVFGLGVVHVVYAVVESPGIMRDMVTAGVVNASSDIHRDYVTWFFIGGLATLMIAAVARWSVRVTGTLPAVLGWWMVGIGGLDTVLEPVGGGWILLLLGALTVYDARRPPVARAVAGGDGRPLTGERPTDEGPSDERATAY</sequence>
<feature type="region of interest" description="Disordered" evidence="1">
    <location>
        <begin position="125"/>
        <end position="151"/>
    </location>
</feature>
<protein>
    <submittedName>
        <fullName evidence="3">Uncharacterized protein</fullName>
    </submittedName>
</protein>
<dbReference type="AlphaFoldDB" id="D2Q2Z8"/>
<dbReference type="KEGG" id="kfl:Kfla_3059"/>
<dbReference type="InterPro" id="IPR045590">
    <property type="entry name" value="DUF6463"/>
</dbReference>
<dbReference type="RefSeq" id="WP_012920679.1">
    <property type="nucleotide sequence ID" value="NC_013729.1"/>
</dbReference>
<feature type="transmembrane region" description="Helical" evidence="2">
    <location>
        <begin position="7"/>
        <end position="25"/>
    </location>
</feature>
<dbReference type="Pfam" id="PF20064">
    <property type="entry name" value="DUF6463"/>
    <property type="match status" value="1"/>
</dbReference>
<name>D2Q2Z8_KRIFD</name>
<accession>D2Q2Z8</accession>
<keyword evidence="2" id="KW-0812">Transmembrane</keyword>
<dbReference type="HOGENOM" id="CLU_151993_0_0_11"/>
<reference evidence="3 4" key="2">
    <citation type="journal article" date="2010" name="Stand. Genomic Sci.">
        <title>Complete genome sequence of Kribbella flavida type strain (IFO 14399).</title>
        <authorList>
            <person name="Pukall R."/>
            <person name="Lapidus A."/>
            <person name="Glavina Del Rio T."/>
            <person name="Copeland A."/>
            <person name="Tice H."/>
            <person name="Cheng J.-F."/>
            <person name="Lucas S."/>
            <person name="Chen F."/>
            <person name="Nolan M."/>
            <person name="LaButti K."/>
            <person name="Pati A."/>
            <person name="Ivanova N."/>
            <person name="Mavrommatis K."/>
            <person name="Mikhailova N."/>
            <person name="Pitluck S."/>
            <person name="Bruce D."/>
            <person name="Goodwin L."/>
            <person name="Land M."/>
            <person name="Hauser L."/>
            <person name="Chang Y.-J."/>
            <person name="Jeffries C.D."/>
            <person name="Chen A."/>
            <person name="Palaniappan K."/>
            <person name="Chain P."/>
            <person name="Rohde M."/>
            <person name="Goeker M."/>
            <person name="Bristow J."/>
            <person name="Eisen J.A."/>
            <person name="Markowitz V."/>
            <person name="Hugenholtz P."/>
            <person name="Kyrpides N.C."/>
            <person name="Klenk H.-P."/>
            <person name="Brettin T."/>
        </authorList>
    </citation>
    <scope>NUCLEOTIDE SEQUENCE [LARGE SCALE GENOMIC DNA]</scope>
    <source>
        <strain evidence="4">DSM 17836 / JCM 10339 / NBRC 14399</strain>
    </source>
</reference>
<gene>
    <name evidence="3" type="ordered locus">Kfla_3059</name>
</gene>
<keyword evidence="2" id="KW-0472">Membrane</keyword>
<dbReference type="Proteomes" id="UP000007967">
    <property type="component" value="Chromosome"/>
</dbReference>
<keyword evidence="2" id="KW-1133">Transmembrane helix</keyword>
<evidence type="ECO:0000256" key="1">
    <source>
        <dbReference type="SAM" id="MobiDB-lite"/>
    </source>
</evidence>
<keyword evidence="4" id="KW-1185">Reference proteome</keyword>
<evidence type="ECO:0000256" key="2">
    <source>
        <dbReference type="SAM" id="Phobius"/>
    </source>
</evidence>
<reference evidence="4" key="1">
    <citation type="submission" date="2009-09" db="EMBL/GenBank/DDBJ databases">
        <title>The complete genome of Kribbella flavida DSM 17836.</title>
        <authorList>
            <consortium name="US DOE Joint Genome Institute (JGI-PGF)"/>
            <person name="Lucas S."/>
            <person name="Copeland A."/>
            <person name="Lapidus A."/>
            <person name="Glavina del Rio T."/>
            <person name="Dalin E."/>
            <person name="Tice H."/>
            <person name="Bruce D."/>
            <person name="Goodwin L."/>
            <person name="Pitluck S."/>
            <person name="Kyrpides N."/>
            <person name="Mavromatis K."/>
            <person name="Ivanova N."/>
            <person name="Saunders E."/>
            <person name="Brettin T."/>
            <person name="Detter J.C."/>
            <person name="Han C."/>
            <person name="Larimer F."/>
            <person name="Land M."/>
            <person name="Hauser L."/>
            <person name="Markowitz V."/>
            <person name="Cheng J.-F."/>
            <person name="Hugenholtz P."/>
            <person name="Woyke T."/>
            <person name="Wu D."/>
            <person name="Pukall R."/>
            <person name="Klenk H.-P."/>
            <person name="Eisen J.A."/>
        </authorList>
    </citation>
    <scope>NUCLEOTIDE SEQUENCE [LARGE SCALE GENOMIC DNA]</scope>
    <source>
        <strain evidence="4">DSM 17836 / JCM 10339 / NBRC 14399</strain>
    </source>
</reference>
<organism evidence="3 4">
    <name type="scientific">Kribbella flavida (strain DSM 17836 / JCM 10339 / NBRC 14399)</name>
    <dbReference type="NCBI Taxonomy" id="479435"/>
    <lineage>
        <taxon>Bacteria</taxon>
        <taxon>Bacillati</taxon>
        <taxon>Actinomycetota</taxon>
        <taxon>Actinomycetes</taxon>
        <taxon>Propionibacteriales</taxon>
        <taxon>Kribbellaceae</taxon>
        <taxon>Kribbella</taxon>
    </lineage>
</organism>
<evidence type="ECO:0000313" key="4">
    <source>
        <dbReference type="Proteomes" id="UP000007967"/>
    </source>
</evidence>
<proteinExistence type="predicted"/>